<name>A0AB72U8D1_9PROT</name>
<organism evidence="1 2">
    <name type="scientific">Thalassospira xiamenensis M-5 = DSM 17429</name>
    <dbReference type="NCBI Taxonomy" id="1123366"/>
    <lineage>
        <taxon>Bacteria</taxon>
        <taxon>Pseudomonadati</taxon>
        <taxon>Pseudomonadota</taxon>
        <taxon>Alphaproteobacteria</taxon>
        <taxon>Rhodospirillales</taxon>
        <taxon>Thalassospiraceae</taxon>
        <taxon>Thalassospira</taxon>
    </lineage>
</organism>
<dbReference type="GeneID" id="31926039"/>
<reference evidence="1 2" key="1">
    <citation type="journal article" date="2012" name="J. Bacteriol.">
        <title>Genome sequence of Thalassospira xiamenensis type strain M-5.</title>
        <authorList>
            <person name="Lai Q."/>
            <person name="Shao Z."/>
        </authorList>
    </citation>
    <scope>NUCLEOTIDE SEQUENCE [LARGE SCALE GENOMIC DNA]</scope>
    <source>
        <strain evidence="1 2">M-5</strain>
    </source>
</reference>
<dbReference type="RefSeq" id="WP_007089132.1">
    <property type="nucleotide sequence ID" value="NZ_CP004388.1"/>
</dbReference>
<dbReference type="EMBL" id="CP004388">
    <property type="protein sequence ID" value="AJD50458.1"/>
    <property type="molecule type" value="Genomic_DNA"/>
</dbReference>
<evidence type="ECO:0000313" key="2">
    <source>
        <dbReference type="Proteomes" id="UP000007127"/>
    </source>
</evidence>
<dbReference type="Proteomes" id="UP000007127">
    <property type="component" value="Chromosome"/>
</dbReference>
<gene>
    <name evidence="1" type="ORF">TH3_01660</name>
</gene>
<protein>
    <submittedName>
        <fullName evidence="1">Uncharacterized protein</fullName>
    </submittedName>
</protein>
<dbReference type="KEGG" id="txi:TH3_01660"/>
<accession>A0AB72U8D1</accession>
<evidence type="ECO:0000313" key="1">
    <source>
        <dbReference type="EMBL" id="AJD50458.1"/>
    </source>
</evidence>
<proteinExistence type="predicted"/>
<dbReference type="AlphaFoldDB" id="A0AB72U8D1"/>
<sequence length="679" mass="72750">MSKKTVLLVGGLAVLAAAGAGLHYKAPAYLENRFRTILSSPDSDLRGEFSDFEMSLLGRTLAAKNVKLIDPNGVTYTIGSMHLNQVNWLTLIGANPFGNGIAGQADLEELAIAYDAYGITTPKAELGDLAMDLASRNFDITTGRADLQNLTISDGDIRRINIDHLLAENAGSANIDALNITGWKMDDQETKITSSIDNMSFAGCAGPADLIASFDPDIARDFAICDDISATTLSFADDAGLEMSVDAIALSGLESRVIKSGTLTGLSMQQPDNPAKLAIGEISLADFRVDLTGDMIDLDTRLSMADVRKMAENTSFQTIIVKNPVISDEEVEIALDNVTLRDMRDGRLAGIDITGSHITQKTPDGPANFDLDGLSVTDLDLMAITGFGEIYDVADEMVGQHIDQFEDFTLGQMNLPLSQALYGAFSINGLSFSGAPDGEKVEIRLDSFKSTLEKPFTPESSALTFVKVNNSTLEGLHATLDDSITGGNDTAIYLGINSFDDLVLDVSNSIIWDETASDFVYSIDKVALRDIGQIGLSVTVTGINDDVMTRLLKTRIGDDAALEQALTVDAAFRGARLEISGEKMLPFALGVASLLNGNTAEDMKMLVTMNLMQAQEQFADDATLYDAFGELLTWVDDPRHLLIELAPQEPVAMGMAAGGLMFPQMGAQMLGLRITANGQ</sequence>